<accession>A0A2K8YS84</accession>
<dbReference type="CDD" id="cd05403">
    <property type="entry name" value="NT_KNTase_like"/>
    <property type="match status" value="1"/>
</dbReference>
<name>A0A2K8YS84_9BACT</name>
<dbReference type="OrthoDB" id="1321649at2"/>
<dbReference type="Gene3D" id="3.30.460.10">
    <property type="entry name" value="Beta Polymerase, domain 2"/>
    <property type="match status" value="1"/>
</dbReference>
<protein>
    <submittedName>
        <fullName evidence="2">Nucleotidyltransferase domain-containing protein</fullName>
    </submittedName>
</protein>
<dbReference type="InterPro" id="IPR002934">
    <property type="entry name" value="Polymerase_NTP_transf_dom"/>
</dbReference>
<keyword evidence="2" id="KW-0808">Transferase</keyword>
<evidence type="ECO:0000313" key="2">
    <source>
        <dbReference type="EMBL" id="AUD00491.1"/>
    </source>
</evidence>
<dbReference type="Proteomes" id="UP000232883">
    <property type="component" value="Chromosome"/>
</dbReference>
<dbReference type="AlphaFoldDB" id="A0A2K8YS84"/>
<organism evidence="2 3">
    <name type="scientific">Spirosoma pollinicola</name>
    <dbReference type="NCBI Taxonomy" id="2057025"/>
    <lineage>
        <taxon>Bacteria</taxon>
        <taxon>Pseudomonadati</taxon>
        <taxon>Bacteroidota</taxon>
        <taxon>Cytophagia</taxon>
        <taxon>Cytophagales</taxon>
        <taxon>Cytophagaceae</taxon>
        <taxon>Spirosoma</taxon>
    </lineage>
</organism>
<dbReference type="InterPro" id="IPR043519">
    <property type="entry name" value="NT_sf"/>
</dbReference>
<sequence>MKTRINPAIEPIVREFKAAVQALYGDRLCDVVLYGSYARGDCNEESDIDLMILLADEQVDTYAEIFRLSDFTLDYILRYGKAISVLPISARRYRKSFGPVYQNARREGLYI</sequence>
<dbReference type="SUPFAM" id="SSF81301">
    <property type="entry name" value="Nucleotidyltransferase"/>
    <property type="match status" value="1"/>
</dbReference>
<evidence type="ECO:0000313" key="3">
    <source>
        <dbReference type="Proteomes" id="UP000232883"/>
    </source>
</evidence>
<reference evidence="2 3" key="1">
    <citation type="submission" date="2017-11" db="EMBL/GenBank/DDBJ databases">
        <title>Taxonomic description and genome sequences of Spirosoma HA7 sp. nov., isolated from pollen microhabitat of Corylus avellana.</title>
        <authorList>
            <person name="Ambika Manirajan B."/>
            <person name="Suarez C."/>
            <person name="Ratering S."/>
            <person name="Geissler-Plaum R."/>
            <person name="Cardinale M."/>
            <person name="Sylvia S."/>
        </authorList>
    </citation>
    <scope>NUCLEOTIDE SEQUENCE [LARGE SCALE GENOMIC DNA]</scope>
    <source>
        <strain evidence="2 3">HA7</strain>
    </source>
</reference>
<dbReference type="PANTHER" id="PTHR33933:SF1">
    <property type="entry name" value="PROTEIN ADENYLYLTRANSFERASE MNTA-RELATED"/>
    <property type="match status" value="1"/>
</dbReference>
<feature type="domain" description="Polymerase nucleotidyl transferase" evidence="1">
    <location>
        <begin position="14"/>
        <end position="64"/>
    </location>
</feature>
<dbReference type="PANTHER" id="PTHR33933">
    <property type="entry name" value="NUCLEOTIDYLTRANSFERASE"/>
    <property type="match status" value="1"/>
</dbReference>
<dbReference type="InterPro" id="IPR052548">
    <property type="entry name" value="Type_VII_TA_antitoxin"/>
</dbReference>
<keyword evidence="3" id="KW-1185">Reference proteome</keyword>
<dbReference type="GO" id="GO:0016779">
    <property type="term" value="F:nucleotidyltransferase activity"/>
    <property type="evidence" value="ECO:0007669"/>
    <property type="project" value="InterPro"/>
</dbReference>
<evidence type="ECO:0000259" key="1">
    <source>
        <dbReference type="Pfam" id="PF01909"/>
    </source>
</evidence>
<dbReference type="KEGG" id="spir:CWM47_00845"/>
<proteinExistence type="predicted"/>
<dbReference type="RefSeq" id="WP_100985917.1">
    <property type="nucleotide sequence ID" value="NZ_CP025096.1"/>
</dbReference>
<dbReference type="EMBL" id="CP025096">
    <property type="protein sequence ID" value="AUD00491.1"/>
    <property type="molecule type" value="Genomic_DNA"/>
</dbReference>
<gene>
    <name evidence="2" type="ORF">CWM47_00845</name>
</gene>
<dbReference type="Pfam" id="PF01909">
    <property type="entry name" value="NTP_transf_2"/>
    <property type="match status" value="1"/>
</dbReference>